<keyword evidence="2" id="KW-1185">Reference proteome</keyword>
<dbReference type="HOGENOM" id="CLU_814263_0_0_1"/>
<name>I2GV10_HENB6</name>
<dbReference type="RefSeq" id="XP_004177481.1">
    <property type="nucleotide sequence ID" value="XM_004177433.1"/>
</dbReference>
<dbReference type="InParanoid" id="I2GV10"/>
<accession>I2GV10</accession>
<dbReference type="KEGG" id="tbl:TBLA_0A01620"/>
<dbReference type="FunCoup" id="I2GV10">
    <property type="interactions" value="20"/>
</dbReference>
<dbReference type="Proteomes" id="UP000002866">
    <property type="component" value="Chromosome 1"/>
</dbReference>
<evidence type="ECO:0000313" key="2">
    <source>
        <dbReference type="Proteomes" id="UP000002866"/>
    </source>
</evidence>
<dbReference type="OrthoDB" id="4038608at2759"/>
<protein>
    <recommendedName>
        <fullName evidence="3">F-box domain-containing protein</fullName>
    </recommendedName>
</protein>
<gene>
    <name evidence="1" type="primary">TBLA0A01620</name>
    <name evidence="1" type="ORF">TBLA_0A01620</name>
</gene>
<sequence>MGYVTVGYPSKNKKHRLNFNHELHPIYYNNDHAQKLIRKSKLLKLDYTRSRPKKQIDDPIVPIEIKPPVTINGLPNELIQRIFIFSNGHSSMCLLNKRYNSILQPSTHLIRQIIISNYLSHQSIPITNGKAADDEEEEEGDDGKDKQIEYEDKIILSLDIFHKEILFKYITSESGYEWLKRYNFIIQAEKYPIAYPPLFYKYIEVFTNTQLMKSFKKKFVISNIIEFIEIFTDWYLQNGGTQTSQLNLKKYFKTIDRYIYSKIPNDNNDDLEEIEQLFIEGLLNSNKTLNSNKFYVLFDKFIGKYGINHVNKKWLWDHVVKHRDSNLIHIIEKYGGTARIV</sequence>
<reference evidence="1 2" key="1">
    <citation type="journal article" date="2011" name="Proc. Natl. Acad. Sci. U.S.A.">
        <title>Evolutionary erosion of yeast sex chromosomes by mating-type switching accidents.</title>
        <authorList>
            <person name="Gordon J.L."/>
            <person name="Armisen D."/>
            <person name="Proux-Wera E."/>
            <person name="Oheigeartaigh S.S."/>
            <person name="Byrne K.P."/>
            <person name="Wolfe K.H."/>
        </authorList>
    </citation>
    <scope>NUCLEOTIDE SEQUENCE [LARGE SCALE GENOMIC DNA]</scope>
    <source>
        <strain evidence="2">ATCC 34711 / CBS 6284 / DSM 70876 / NBRC 10599 / NRRL Y-10934 / UCD 77-7</strain>
    </source>
</reference>
<evidence type="ECO:0008006" key="3">
    <source>
        <dbReference type="Google" id="ProtNLM"/>
    </source>
</evidence>
<dbReference type="AlphaFoldDB" id="I2GV10"/>
<dbReference type="GeneID" id="14492739"/>
<dbReference type="EMBL" id="HE806316">
    <property type="protein sequence ID" value="CCH57962.1"/>
    <property type="molecule type" value="Genomic_DNA"/>
</dbReference>
<evidence type="ECO:0000313" key="1">
    <source>
        <dbReference type="EMBL" id="CCH57962.1"/>
    </source>
</evidence>
<proteinExistence type="predicted"/>
<organism evidence="1 2">
    <name type="scientific">Henningerozyma blattae (strain ATCC 34711 / CBS 6284 / DSM 70876 / NBRC 10599 / NRRL Y-10934 / UCD 77-7)</name>
    <name type="common">Yeast</name>
    <name type="synonym">Tetrapisispora blattae</name>
    <dbReference type="NCBI Taxonomy" id="1071380"/>
    <lineage>
        <taxon>Eukaryota</taxon>
        <taxon>Fungi</taxon>
        <taxon>Dikarya</taxon>
        <taxon>Ascomycota</taxon>
        <taxon>Saccharomycotina</taxon>
        <taxon>Saccharomycetes</taxon>
        <taxon>Saccharomycetales</taxon>
        <taxon>Saccharomycetaceae</taxon>
        <taxon>Henningerozyma</taxon>
    </lineage>
</organism>